<evidence type="ECO:0000256" key="5">
    <source>
        <dbReference type="HAMAP-Rule" id="MF_00921"/>
    </source>
</evidence>
<feature type="binding site" evidence="5">
    <location>
        <begin position="151"/>
        <end position="158"/>
    </location>
    <ligand>
        <name>ADP</name>
        <dbReference type="ChEBI" id="CHEBI:456216"/>
    </ligand>
</feature>
<evidence type="ECO:0000256" key="4">
    <source>
        <dbReference type="ARBA" id="ARBA00022777"/>
    </source>
</evidence>
<gene>
    <name evidence="6" type="ORF">EJN90_12820</name>
</gene>
<keyword evidence="4 5" id="KW-0418">Kinase</keyword>
<dbReference type="InterPro" id="IPR027417">
    <property type="entry name" value="P-loop_NTPase"/>
</dbReference>
<dbReference type="NCBIfam" id="NF003742">
    <property type="entry name" value="PRK05339.1"/>
    <property type="match status" value="1"/>
</dbReference>
<dbReference type="PANTHER" id="PTHR31756:SF3">
    <property type="entry name" value="PYRUVATE, PHOSPHATE DIKINASE REGULATORY PROTEIN 1, CHLOROPLASTIC"/>
    <property type="match status" value="1"/>
</dbReference>
<dbReference type="PANTHER" id="PTHR31756">
    <property type="entry name" value="PYRUVATE, PHOSPHATE DIKINASE REGULATORY PROTEIN 1, CHLOROPLASTIC"/>
    <property type="match status" value="1"/>
</dbReference>
<evidence type="ECO:0000313" key="6">
    <source>
        <dbReference type="EMBL" id="AZP05459.1"/>
    </source>
</evidence>
<dbReference type="EC" id="2.7.11.32" evidence="5"/>
<comment type="catalytic activity">
    <reaction evidence="5">
        <text>N(tele)-phospho-L-histidyl/O-phospho-L-threonyl-[pyruvate, phosphate dikinase] + phosphate + H(+) = N(tele)-phospho-L-histidyl/L-threonyl-[pyruvate, phosphate dikinase] + diphosphate</text>
        <dbReference type="Rhea" id="RHEA:43696"/>
        <dbReference type="Rhea" id="RHEA-COMP:10650"/>
        <dbReference type="Rhea" id="RHEA-COMP:10651"/>
        <dbReference type="ChEBI" id="CHEBI:15378"/>
        <dbReference type="ChEBI" id="CHEBI:30013"/>
        <dbReference type="ChEBI" id="CHEBI:33019"/>
        <dbReference type="ChEBI" id="CHEBI:43474"/>
        <dbReference type="ChEBI" id="CHEBI:61977"/>
        <dbReference type="ChEBI" id="CHEBI:83586"/>
        <dbReference type="EC" id="2.7.4.27"/>
    </reaction>
</comment>
<dbReference type="GO" id="GO:0016776">
    <property type="term" value="F:phosphotransferase activity, phosphate group as acceptor"/>
    <property type="evidence" value="ECO:0007669"/>
    <property type="project" value="UniProtKB-UniRule"/>
</dbReference>
<sequence length="269" mass="30658">MENNQIDFFVISDSVGETARKVLNAVLSQYPGVQPIIHQYPFVRKQEELENILINAKEKNGIIIHTLVIDNLSSFTEKYCQTENIRCYDVLKKLVEDLSEITATKPIKRAGALHQLDDEYFNRISAIEFAVKYDDGKDPKGLLEADLVLLGVSRTSKTPLSMFLANKNIRVANLPILPEAQIPEELWEVNPKKIVGLTNDIETLVNFRKERMIAYGLSEETIYSNIERIKEEINFAGNLYNKLGCYVINVAKRSIEETAEIIIRNVLNK</sequence>
<comment type="catalytic activity">
    <reaction evidence="5">
        <text>N(tele)-phospho-L-histidyl/L-threonyl-[pyruvate, phosphate dikinase] + ADP = N(tele)-phospho-L-histidyl/O-phospho-L-threonyl-[pyruvate, phosphate dikinase] + AMP + H(+)</text>
        <dbReference type="Rhea" id="RHEA:43692"/>
        <dbReference type="Rhea" id="RHEA-COMP:10650"/>
        <dbReference type="Rhea" id="RHEA-COMP:10651"/>
        <dbReference type="ChEBI" id="CHEBI:15378"/>
        <dbReference type="ChEBI" id="CHEBI:30013"/>
        <dbReference type="ChEBI" id="CHEBI:61977"/>
        <dbReference type="ChEBI" id="CHEBI:83586"/>
        <dbReference type="ChEBI" id="CHEBI:456215"/>
        <dbReference type="ChEBI" id="CHEBI:456216"/>
        <dbReference type="EC" id="2.7.11.32"/>
    </reaction>
</comment>
<dbReference type="GO" id="GO:0043531">
    <property type="term" value="F:ADP binding"/>
    <property type="evidence" value="ECO:0007669"/>
    <property type="project" value="UniProtKB-UniRule"/>
</dbReference>
<dbReference type="InterPro" id="IPR005177">
    <property type="entry name" value="Kinase-pyrophosphorylase"/>
</dbReference>
<dbReference type="HAMAP" id="MF_00921">
    <property type="entry name" value="PDRP"/>
    <property type="match status" value="1"/>
</dbReference>
<dbReference type="AlphaFoldDB" id="A0A3S9HDK7"/>
<evidence type="ECO:0000256" key="3">
    <source>
        <dbReference type="ARBA" id="ARBA00022741"/>
    </source>
</evidence>
<evidence type="ECO:0000313" key="7">
    <source>
        <dbReference type="Proteomes" id="UP000273326"/>
    </source>
</evidence>
<keyword evidence="3 5" id="KW-0547">Nucleotide-binding</keyword>
<organism evidence="6 7">
    <name type="scientific">Jeotgalibaca ciconiae</name>
    <dbReference type="NCBI Taxonomy" id="2496265"/>
    <lineage>
        <taxon>Bacteria</taxon>
        <taxon>Bacillati</taxon>
        <taxon>Bacillota</taxon>
        <taxon>Bacilli</taxon>
        <taxon>Lactobacillales</taxon>
        <taxon>Carnobacteriaceae</taxon>
        <taxon>Jeotgalibaca</taxon>
    </lineage>
</organism>
<reference evidence="7" key="1">
    <citation type="submission" date="2018-12" db="EMBL/GenBank/DDBJ databases">
        <title>Complete genome sequencing of Jeotgalibaca sp. H21T32.</title>
        <authorList>
            <person name="Bae J.-W."/>
            <person name="Lee S.-Y."/>
        </authorList>
    </citation>
    <scope>NUCLEOTIDE SEQUENCE [LARGE SCALE GENOMIC DNA]</scope>
    <source>
        <strain evidence="7">H21T32</strain>
    </source>
</reference>
<accession>A0A3S9HDK7</accession>
<dbReference type="EC" id="2.7.4.27" evidence="5"/>
<dbReference type="InterPro" id="IPR026565">
    <property type="entry name" value="PPDK_reg"/>
</dbReference>
<dbReference type="SUPFAM" id="SSF52540">
    <property type="entry name" value="P-loop containing nucleoside triphosphate hydrolases"/>
    <property type="match status" value="1"/>
</dbReference>
<name>A0A3S9HDK7_9LACT</name>
<dbReference type="GO" id="GO:0005524">
    <property type="term" value="F:ATP binding"/>
    <property type="evidence" value="ECO:0007669"/>
    <property type="project" value="InterPro"/>
</dbReference>
<dbReference type="RefSeq" id="WP_126111881.1">
    <property type="nucleotide sequence ID" value="NZ_CP034465.1"/>
</dbReference>
<dbReference type="Pfam" id="PF03618">
    <property type="entry name" value="Kinase-PPPase"/>
    <property type="match status" value="1"/>
</dbReference>
<keyword evidence="2 5" id="KW-0808">Transferase</keyword>
<keyword evidence="1 5" id="KW-0723">Serine/threonine-protein kinase</keyword>
<dbReference type="GO" id="GO:0004674">
    <property type="term" value="F:protein serine/threonine kinase activity"/>
    <property type="evidence" value="ECO:0007669"/>
    <property type="project" value="UniProtKB-UniRule"/>
</dbReference>
<evidence type="ECO:0000256" key="1">
    <source>
        <dbReference type="ARBA" id="ARBA00022527"/>
    </source>
</evidence>
<dbReference type="EMBL" id="CP034465">
    <property type="protein sequence ID" value="AZP05459.1"/>
    <property type="molecule type" value="Genomic_DNA"/>
</dbReference>
<protein>
    <recommendedName>
        <fullName evidence="5">Putative pyruvate, phosphate dikinase regulatory protein</fullName>
        <shortName evidence="5">PPDK regulatory protein</shortName>
        <ecNumber evidence="5">2.7.11.32</ecNumber>
        <ecNumber evidence="5">2.7.4.27</ecNumber>
    </recommendedName>
</protein>
<keyword evidence="7" id="KW-1185">Reference proteome</keyword>
<comment type="function">
    <text evidence="5">Bifunctional serine/threonine kinase and phosphorylase involved in the regulation of the pyruvate, phosphate dikinase (PPDK) by catalyzing its phosphorylation/dephosphorylation.</text>
</comment>
<proteinExistence type="inferred from homology"/>
<dbReference type="Proteomes" id="UP000273326">
    <property type="component" value="Chromosome"/>
</dbReference>
<comment type="similarity">
    <text evidence="5">Belongs to the pyruvate, phosphate/water dikinase regulatory protein family. PDRP subfamily.</text>
</comment>
<evidence type="ECO:0000256" key="2">
    <source>
        <dbReference type="ARBA" id="ARBA00022679"/>
    </source>
</evidence>
<dbReference type="OrthoDB" id="9782201at2"/>
<dbReference type="KEGG" id="jeh:EJN90_12820"/>